<name>A0A2I0X994_9ASPA</name>
<dbReference type="GO" id="GO:0015074">
    <property type="term" value="P:DNA integration"/>
    <property type="evidence" value="ECO:0007669"/>
    <property type="project" value="InterPro"/>
</dbReference>
<keyword evidence="3" id="KW-1185">Reference proteome</keyword>
<proteinExistence type="predicted"/>
<feature type="domain" description="Integrase catalytic" evidence="1">
    <location>
        <begin position="1"/>
        <end position="121"/>
    </location>
</feature>
<protein>
    <recommendedName>
        <fullName evidence="1">Integrase catalytic domain-containing protein</fullName>
    </recommendedName>
</protein>
<dbReference type="AlphaFoldDB" id="A0A2I0X994"/>
<dbReference type="PROSITE" id="PS50994">
    <property type="entry name" value="INTEGRASE"/>
    <property type="match status" value="1"/>
</dbReference>
<dbReference type="Gene3D" id="3.30.420.10">
    <property type="entry name" value="Ribonuclease H-like superfamily/Ribonuclease H"/>
    <property type="match status" value="1"/>
</dbReference>
<sequence length="121" mass="14012">MDFIDGLPRSEGFTVILVVGDKLRKYAHFIPLRHPYTLVTVASAFIREIVRLHGVSEAMVSDRDKVFLSHFWKELFRLQGTVLKRSTAYHPQMDGQTEVVNQSLETYLRCFVSETPKLWAK</sequence>
<dbReference type="PANTHER" id="PTHR35046">
    <property type="entry name" value="ZINC KNUCKLE (CCHC-TYPE) FAMILY PROTEIN"/>
    <property type="match status" value="1"/>
</dbReference>
<dbReference type="InterPro" id="IPR012337">
    <property type="entry name" value="RNaseH-like_sf"/>
</dbReference>
<evidence type="ECO:0000259" key="1">
    <source>
        <dbReference type="PROSITE" id="PS50994"/>
    </source>
</evidence>
<dbReference type="STRING" id="906689.A0A2I0X994"/>
<evidence type="ECO:0000313" key="2">
    <source>
        <dbReference type="EMBL" id="PKU84464.1"/>
    </source>
</evidence>
<dbReference type="SUPFAM" id="SSF53098">
    <property type="entry name" value="Ribonuclease H-like"/>
    <property type="match status" value="1"/>
</dbReference>
<dbReference type="EMBL" id="KZ502052">
    <property type="protein sequence ID" value="PKU84464.1"/>
    <property type="molecule type" value="Genomic_DNA"/>
</dbReference>
<organism evidence="2 3">
    <name type="scientific">Dendrobium catenatum</name>
    <dbReference type="NCBI Taxonomy" id="906689"/>
    <lineage>
        <taxon>Eukaryota</taxon>
        <taxon>Viridiplantae</taxon>
        <taxon>Streptophyta</taxon>
        <taxon>Embryophyta</taxon>
        <taxon>Tracheophyta</taxon>
        <taxon>Spermatophyta</taxon>
        <taxon>Magnoliopsida</taxon>
        <taxon>Liliopsida</taxon>
        <taxon>Asparagales</taxon>
        <taxon>Orchidaceae</taxon>
        <taxon>Epidendroideae</taxon>
        <taxon>Malaxideae</taxon>
        <taxon>Dendrobiinae</taxon>
        <taxon>Dendrobium</taxon>
    </lineage>
</organism>
<evidence type="ECO:0000313" key="3">
    <source>
        <dbReference type="Proteomes" id="UP000233837"/>
    </source>
</evidence>
<dbReference type="GO" id="GO:0003676">
    <property type="term" value="F:nucleic acid binding"/>
    <property type="evidence" value="ECO:0007669"/>
    <property type="project" value="InterPro"/>
</dbReference>
<reference evidence="2 3" key="1">
    <citation type="journal article" date="2016" name="Sci. Rep.">
        <title>The Dendrobium catenatum Lindl. genome sequence provides insights into polysaccharide synthase, floral development and adaptive evolution.</title>
        <authorList>
            <person name="Zhang G.Q."/>
            <person name="Xu Q."/>
            <person name="Bian C."/>
            <person name="Tsai W.C."/>
            <person name="Yeh C.M."/>
            <person name="Liu K.W."/>
            <person name="Yoshida K."/>
            <person name="Zhang L.S."/>
            <person name="Chang S.B."/>
            <person name="Chen F."/>
            <person name="Shi Y."/>
            <person name="Su Y.Y."/>
            <person name="Zhang Y.Q."/>
            <person name="Chen L.J."/>
            <person name="Yin Y."/>
            <person name="Lin M."/>
            <person name="Huang H."/>
            <person name="Deng H."/>
            <person name="Wang Z.W."/>
            <person name="Zhu S.L."/>
            <person name="Zhao X."/>
            <person name="Deng C."/>
            <person name="Niu S.C."/>
            <person name="Huang J."/>
            <person name="Wang M."/>
            <person name="Liu G.H."/>
            <person name="Yang H.J."/>
            <person name="Xiao X.J."/>
            <person name="Hsiao Y.Y."/>
            <person name="Wu W.L."/>
            <person name="Chen Y.Y."/>
            <person name="Mitsuda N."/>
            <person name="Ohme-Takagi M."/>
            <person name="Luo Y.B."/>
            <person name="Van de Peer Y."/>
            <person name="Liu Z.J."/>
        </authorList>
    </citation>
    <scope>NUCLEOTIDE SEQUENCE [LARGE SCALE GENOMIC DNA]</scope>
    <source>
        <tissue evidence="2">The whole plant</tissue>
    </source>
</reference>
<reference evidence="2 3" key="2">
    <citation type="journal article" date="2017" name="Nature">
        <title>The Apostasia genome and the evolution of orchids.</title>
        <authorList>
            <person name="Zhang G.Q."/>
            <person name="Liu K.W."/>
            <person name="Li Z."/>
            <person name="Lohaus R."/>
            <person name="Hsiao Y.Y."/>
            <person name="Niu S.C."/>
            <person name="Wang J.Y."/>
            <person name="Lin Y.C."/>
            <person name="Xu Q."/>
            <person name="Chen L.J."/>
            <person name="Yoshida K."/>
            <person name="Fujiwara S."/>
            <person name="Wang Z.W."/>
            <person name="Zhang Y.Q."/>
            <person name="Mitsuda N."/>
            <person name="Wang M."/>
            <person name="Liu G.H."/>
            <person name="Pecoraro L."/>
            <person name="Huang H.X."/>
            <person name="Xiao X.J."/>
            <person name="Lin M."/>
            <person name="Wu X.Y."/>
            <person name="Wu W.L."/>
            <person name="Chen Y.Y."/>
            <person name="Chang S.B."/>
            <person name="Sakamoto S."/>
            <person name="Ohme-Takagi M."/>
            <person name="Yagi M."/>
            <person name="Zeng S.J."/>
            <person name="Shen C.Y."/>
            <person name="Yeh C.M."/>
            <person name="Luo Y.B."/>
            <person name="Tsai W.C."/>
            <person name="Van de Peer Y."/>
            <person name="Liu Z.J."/>
        </authorList>
    </citation>
    <scope>NUCLEOTIDE SEQUENCE [LARGE SCALE GENOMIC DNA]</scope>
    <source>
        <tissue evidence="2">The whole plant</tissue>
    </source>
</reference>
<dbReference type="InterPro" id="IPR036397">
    <property type="entry name" value="RNaseH_sf"/>
</dbReference>
<dbReference type="InterPro" id="IPR001584">
    <property type="entry name" value="Integrase_cat-core"/>
</dbReference>
<dbReference type="PANTHER" id="PTHR35046:SF18">
    <property type="entry name" value="RNA-DIRECTED DNA POLYMERASE"/>
    <property type="match status" value="1"/>
</dbReference>
<accession>A0A2I0X994</accession>
<dbReference type="Proteomes" id="UP000233837">
    <property type="component" value="Unassembled WGS sequence"/>
</dbReference>
<gene>
    <name evidence="2" type="ORF">MA16_Dca002977</name>
</gene>